<organism evidence="1 2">
    <name type="scientific">Cirrhinus mrigala</name>
    <name type="common">Mrigala</name>
    <dbReference type="NCBI Taxonomy" id="683832"/>
    <lineage>
        <taxon>Eukaryota</taxon>
        <taxon>Metazoa</taxon>
        <taxon>Chordata</taxon>
        <taxon>Craniata</taxon>
        <taxon>Vertebrata</taxon>
        <taxon>Euteleostomi</taxon>
        <taxon>Actinopterygii</taxon>
        <taxon>Neopterygii</taxon>
        <taxon>Teleostei</taxon>
        <taxon>Ostariophysi</taxon>
        <taxon>Cypriniformes</taxon>
        <taxon>Cyprinidae</taxon>
        <taxon>Labeoninae</taxon>
        <taxon>Labeonini</taxon>
        <taxon>Cirrhinus</taxon>
    </lineage>
</organism>
<dbReference type="PANTHER" id="PTHR15897">
    <property type="entry name" value="ANKYRIN REPEAT AND MYND DOMAIN PROTEIN 1"/>
    <property type="match status" value="1"/>
</dbReference>
<accession>A0ABD0NEL9</accession>
<evidence type="ECO:0000313" key="1">
    <source>
        <dbReference type="EMBL" id="KAL0160454.1"/>
    </source>
</evidence>
<dbReference type="PANTHER" id="PTHR15897:SF2">
    <property type="entry name" value="ANKYRIN REPEAT AND MYND DOMAIN-CONTAINING PROTEIN 1"/>
    <property type="match status" value="1"/>
</dbReference>
<dbReference type="AlphaFoldDB" id="A0ABD0NEL9"/>
<dbReference type="EMBL" id="JAMKFB020000022">
    <property type="protein sequence ID" value="KAL0160454.1"/>
    <property type="molecule type" value="Genomic_DNA"/>
</dbReference>
<sequence length="145" mass="16811">GLYHADERFGPGVMTYPDGRQDVGLWHRERLLRLCTTLEGGFSLEDFPEHMSRLPRNHLKQPQLLLDVESSRKPDQGLSEDEDRFILPPNIESYSTDSDHLPIPRCLRRELDLHFFGTSDISTEQQSPLTALPLQQRMNAHIQRH</sequence>
<gene>
    <name evidence="1" type="ORF">M9458_044179</name>
</gene>
<proteinExistence type="predicted"/>
<protein>
    <submittedName>
        <fullName evidence="1">Uncharacterized protein</fullName>
    </submittedName>
</protein>
<reference evidence="1 2" key="1">
    <citation type="submission" date="2024-05" db="EMBL/GenBank/DDBJ databases">
        <title>Genome sequencing and assembly of Indian major carp, Cirrhinus mrigala (Hamilton, 1822).</title>
        <authorList>
            <person name="Mohindra V."/>
            <person name="Chowdhury L.M."/>
            <person name="Lal K."/>
            <person name="Jena J.K."/>
        </authorList>
    </citation>
    <scope>NUCLEOTIDE SEQUENCE [LARGE SCALE GENOMIC DNA]</scope>
    <source>
        <strain evidence="1">CM1030</strain>
        <tissue evidence="1">Blood</tissue>
    </source>
</reference>
<comment type="caution">
    <text evidence="1">The sequence shown here is derived from an EMBL/GenBank/DDBJ whole genome shotgun (WGS) entry which is preliminary data.</text>
</comment>
<dbReference type="InterPro" id="IPR053064">
    <property type="entry name" value="Ankyrin-MYND_domain-protein"/>
</dbReference>
<dbReference type="Proteomes" id="UP001529510">
    <property type="component" value="Unassembled WGS sequence"/>
</dbReference>
<evidence type="ECO:0000313" key="2">
    <source>
        <dbReference type="Proteomes" id="UP001529510"/>
    </source>
</evidence>
<keyword evidence="2" id="KW-1185">Reference proteome</keyword>
<name>A0ABD0NEL9_CIRMR</name>
<feature type="non-terminal residue" evidence="1">
    <location>
        <position position="1"/>
    </location>
</feature>
<feature type="non-terminal residue" evidence="1">
    <location>
        <position position="145"/>
    </location>
</feature>